<dbReference type="Pfam" id="PF13649">
    <property type="entry name" value="Methyltransf_25"/>
    <property type="match status" value="1"/>
</dbReference>
<evidence type="ECO:0000313" key="2">
    <source>
        <dbReference type="EMBL" id="GAA0322318.1"/>
    </source>
</evidence>
<accession>A0ABN0W1U5</accession>
<dbReference type="RefSeq" id="WP_343797077.1">
    <property type="nucleotide sequence ID" value="NZ_BAAADJ010000011.1"/>
</dbReference>
<dbReference type="Gene3D" id="3.40.50.150">
    <property type="entry name" value="Vaccinia Virus protein VP39"/>
    <property type="match status" value="1"/>
</dbReference>
<sequence length="249" mass="28743">MKWVKEFYSKQNKWAKAYEGNPTDYHNNKVRDLNQSVGAPPLQVLELGAGGGQFSVSAALAGYHVTAVEIVPDSVKHIRKLCEEYKVESFISIKEEDFYRLDYDAYFDAICYWDGFGIGTDEDQTRLLNLMEKWLKPGGSILMDVYTPWFWSYADGQNMKFGEVERRYTFNAFECRMEDSWWLSENPSEVVTQSLRCYSPADLQLLLKNTNLTIDTINPGGALDYNTMEFTEKVDLSKAMSYRVKIIKK</sequence>
<comment type="caution">
    <text evidence="2">The sequence shown here is derived from an EMBL/GenBank/DDBJ whole genome shotgun (WGS) entry which is preliminary data.</text>
</comment>
<name>A0ABN0W1U5_9BACI</name>
<dbReference type="Proteomes" id="UP001500782">
    <property type="component" value="Unassembled WGS sequence"/>
</dbReference>
<evidence type="ECO:0000313" key="3">
    <source>
        <dbReference type="Proteomes" id="UP001500782"/>
    </source>
</evidence>
<keyword evidence="2" id="KW-0808">Transferase</keyword>
<dbReference type="EMBL" id="BAAADJ010000011">
    <property type="protein sequence ID" value="GAA0322318.1"/>
    <property type="molecule type" value="Genomic_DNA"/>
</dbReference>
<proteinExistence type="predicted"/>
<feature type="domain" description="Methyltransferase" evidence="1">
    <location>
        <begin position="44"/>
        <end position="139"/>
    </location>
</feature>
<keyword evidence="3" id="KW-1185">Reference proteome</keyword>
<dbReference type="SUPFAM" id="SSF53335">
    <property type="entry name" value="S-adenosyl-L-methionine-dependent methyltransferases"/>
    <property type="match status" value="1"/>
</dbReference>
<keyword evidence="2" id="KW-0489">Methyltransferase</keyword>
<dbReference type="InterPro" id="IPR041698">
    <property type="entry name" value="Methyltransf_25"/>
</dbReference>
<organism evidence="2 3">
    <name type="scientific">Bacillus carboniphilus</name>
    <dbReference type="NCBI Taxonomy" id="86663"/>
    <lineage>
        <taxon>Bacteria</taxon>
        <taxon>Bacillati</taxon>
        <taxon>Bacillota</taxon>
        <taxon>Bacilli</taxon>
        <taxon>Bacillales</taxon>
        <taxon>Bacillaceae</taxon>
        <taxon>Bacillus</taxon>
    </lineage>
</organism>
<protein>
    <submittedName>
        <fullName evidence="2">Class I SAM-dependent methyltransferase</fullName>
    </submittedName>
</protein>
<dbReference type="GO" id="GO:0032259">
    <property type="term" value="P:methylation"/>
    <property type="evidence" value="ECO:0007669"/>
    <property type="project" value="UniProtKB-KW"/>
</dbReference>
<reference evidence="2 3" key="1">
    <citation type="journal article" date="2019" name="Int. J. Syst. Evol. Microbiol.">
        <title>The Global Catalogue of Microorganisms (GCM) 10K type strain sequencing project: providing services to taxonomists for standard genome sequencing and annotation.</title>
        <authorList>
            <consortium name="The Broad Institute Genomics Platform"/>
            <consortium name="The Broad Institute Genome Sequencing Center for Infectious Disease"/>
            <person name="Wu L."/>
            <person name="Ma J."/>
        </authorList>
    </citation>
    <scope>NUCLEOTIDE SEQUENCE [LARGE SCALE GENOMIC DNA]</scope>
    <source>
        <strain evidence="2 3">JCM 9731</strain>
    </source>
</reference>
<dbReference type="InterPro" id="IPR029063">
    <property type="entry name" value="SAM-dependent_MTases_sf"/>
</dbReference>
<dbReference type="GO" id="GO:0008168">
    <property type="term" value="F:methyltransferase activity"/>
    <property type="evidence" value="ECO:0007669"/>
    <property type="project" value="UniProtKB-KW"/>
</dbReference>
<evidence type="ECO:0000259" key="1">
    <source>
        <dbReference type="Pfam" id="PF13649"/>
    </source>
</evidence>
<dbReference type="CDD" id="cd02440">
    <property type="entry name" value="AdoMet_MTases"/>
    <property type="match status" value="1"/>
</dbReference>
<gene>
    <name evidence="2" type="ORF">GCM10008967_11010</name>
</gene>